<reference evidence="2 3" key="1">
    <citation type="journal article" date="2016" name="Nat. Commun.">
        <title>Extremotolerant tardigrade genome and improved radiotolerance of human cultured cells by tardigrade-unique protein.</title>
        <authorList>
            <person name="Hashimoto T."/>
            <person name="Horikawa D.D."/>
            <person name="Saito Y."/>
            <person name="Kuwahara H."/>
            <person name="Kozuka-Hata H."/>
            <person name="Shin-I T."/>
            <person name="Minakuchi Y."/>
            <person name="Ohishi K."/>
            <person name="Motoyama A."/>
            <person name="Aizu T."/>
            <person name="Enomoto A."/>
            <person name="Kondo K."/>
            <person name="Tanaka S."/>
            <person name="Hara Y."/>
            <person name="Koshikawa S."/>
            <person name="Sagara H."/>
            <person name="Miura T."/>
            <person name="Yokobori S."/>
            <person name="Miyagawa K."/>
            <person name="Suzuki Y."/>
            <person name="Kubo T."/>
            <person name="Oyama M."/>
            <person name="Kohara Y."/>
            <person name="Fujiyama A."/>
            <person name="Arakawa K."/>
            <person name="Katayama T."/>
            <person name="Toyoda A."/>
            <person name="Kunieda T."/>
        </authorList>
    </citation>
    <scope>NUCLEOTIDE SEQUENCE [LARGE SCALE GENOMIC DNA]</scope>
    <source>
        <strain evidence="2 3">YOKOZUNA-1</strain>
    </source>
</reference>
<dbReference type="InterPro" id="IPR050951">
    <property type="entry name" value="Retrovirus_Pol_polyprotein"/>
</dbReference>
<dbReference type="EMBL" id="BDGG01000001">
    <property type="protein sequence ID" value="GAU89443.1"/>
    <property type="molecule type" value="Genomic_DNA"/>
</dbReference>
<gene>
    <name evidence="2" type="primary">RvY_01992-1</name>
    <name evidence="2" type="synonym">RvY_01992.1</name>
    <name evidence="2" type="ORF">RvY_01992</name>
</gene>
<dbReference type="AlphaFoldDB" id="A0A1D1USV5"/>
<dbReference type="PANTHER" id="PTHR37984">
    <property type="entry name" value="PROTEIN CBG26694"/>
    <property type="match status" value="1"/>
</dbReference>
<dbReference type="Gene3D" id="3.10.10.10">
    <property type="entry name" value="HIV Type 1 Reverse Transcriptase, subunit A, domain 1"/>
    <property type="match status" value="1"/>
</dbReference>
<evidence type="ECO:0000313" key="2">
    <source>
        <dbReference type="EMBL" id="GAU89443.1"/>
    </source>
</evidence>
<feature type="domain" description="Reverse transcriptase" evidence="1">
    <location>
        <begin position="120"/>
        <end position="301"/>
    </location>
</feature>
<dbReference type="Proteomes" id="UP000186922">
    <property type="component" value="Unassembled WGS sequence"/>
</dbReference>
<dbReference type="InterPro" id="IPR043502">
    <property type="entry name" value="DNA/RNA_pol_sf"/>
</dbReference>
<keyword evidence="3" id="KW-1185">Reference proteome</keyword>
<proteinExistence type="predicted"/>
<dbReference type="InterPro" id="IPR000477">
    <property type="entry name" value="RT_dom"/>
</dbReference>
<dbReference type="Pfam" id="PF00078">
    <property type="entry name" value="RVT_1"/>
    <property type="match status" value="1"/>
</dbReference>
<accession>A0A1D1USV5</accession>
<evidence type="ECO:0000313" key="3">
    <source>
        <dbReference type="Proteomes" id="UP000186922"/>
    </source>
</evidence>
<dbReference type="InterPro" id="IPR043128">
    <property type="entry name" value="Rev_trsase/Diguanyl_cyclase"/>
</dbReference>
<dbReference type="SUPFAM" id="SSF56672">
    <property type="entry name" value="DNA/RNA polymerases"/>
    <property type="match status" value="1"/>
</dbReference>
<dbReference type="PROSITE" id="PS50878">
    <property type="entry name" value="RT_POL"/>
    <property type="match status" value="1"/>
</dbReference>
<dbReference type="CDD" id="cd01647">
    <property type="entry name" value="RT_LTR"/>
    <property type="match status" value="1"/>
</dbReference>
<sequence length="469" mass="52822">MNDQATLYEKWDKQPSAEVASLLTLCIAGNFVDNDPDQRTDAVDSDLVFGKHLESNQLFAIKALLREHMDLFSSAEHPIGVANVEPLRIDTGNAKPIWQPVRRMPQKEREIISAEIKKLIDQGLIEPSRSPWASPVVLVPKNTDPPSWRMCGDYRRLDTVVVEPKYCMPLISDILDSMRGGRYSTTIDLVQGYNQISVHEDSRDKLSVITEAGTFRYKVLPFGVNLASSIFQQSMITLFGDMLNRDVSIYVDDLAISSTTFDEHLAKLRLVFQRLREANFTVNVKKSRFAMPSAKILGFIVNEAGISQDPAKTEAVRDYPKPVTFIYIQRSGSKHKDADAVSRNAIGDVPPDSTEPAEFPLLYLSAQLDLQTLDIASEQLTDPFCKPIIEFLSTESQDTTERVQRLAQMFTIDNGILYNVSNDQRGYEIQRLVLPKTLWTQVCETVHDHGTSSLALGGMRHRQTHHKVI</sequence>
<dbReference type="OrthoDB" id="420169at2759"/>
<evidence type="ECO:0000259" key="1">
    <source>
        <dbReference type="PROSITE" id="PS50878"/>
    </source>
</evidence>
<dbReference type="PANTHER" id="PTHR37984:SF5">
    <property type="entry name" value="PROTEIN NYNRIN-LIKE"/>
    <property type="match status" value="1"/>
</dbReference>
<dbReference type="Gene3D" id="3.30.70.270">
    <property type="match status" value="1"/>
</dbReference>
<protein>
    <recommendedName>
        <fullName evidence="1">Reverse transcriptase domain-containing protein</fullName>
    </recommendedName>
</protein>
<name>A0A1D1USV5_RAMVA</name>
<dbReference type="STRING" id="947166.A0A1D1USV5"/>
<organism evidence="2 3">
    <name type="scientific">Ramazzottius varieornatus</name>
    <name type="common">Water bear</name>
    <name type="synonym">Tardigrade</name>
    <dbReference type="NCBI Taxonomy" id="947166"/>
    <lineage>
        <taxon>Eukaryota</taxon>
        <taxon>Metazoa</taxon>
        <taxon>Ecdysozoa</taxon>
        <taxon>Tardigrada</taxon>
        <taxon>Eutardigrada</taxon>
        <taxon>Parachela</taxon>
        <taxon>Hypsibioidea</taxon>
        <taxon>Ramazzottiidae</taxon>
        <taxon>Ramazzottius</taxon>
    </lineage>
</organism>
<comment type="caution">
    <text evidence="2">The sequence shown here is derived from an EMBL/GenBank/DDBJ whole genome shotgun (WGS) entry which is preliminary data.</text>
</comment>